<dbReference type="FunFam" id="3.10.20.90:FF:000211">
    <property type="entry name" value="Polyubiquitin 9"/>
    <property type="match status" value="1"/>
</dbReference>
<dbReference type="PRINTS" id="PR00348">
    <property type="entry name" value="UBIQUITIN"/>
</dbReference>
<dbReference type="InterPro" id="IPR019956">
    <property type="entry name" value="Ubiquitin_dom"/>
</dbReference>
<dbReference type="SMART" id="SM00213">
    <property type="entry name" value="UBQ"/>
    <property type="match status" value="1"/>
</dbReference>
<name>A0A0R3T7F8_RODNA</name>
<evidence type="ECO:0000259" key="2">
    <source>
        <dbReference type="PROSITE" id="PS50053"/>
    </source>
</evidence>
<dbReference type="InterPro" id="IPR029071">
    <property type="entry name" value="Ubiquitin-like_domsf"/>
</dbReference>
<dbReference type="EMBL" id="UZAE01001631">
    <property type="protein sequence ID" value="VDN98853.1"/>
    <property type="molecule type" value="Genomic_DNA"/>
</dbReference>
<reference evidence="5" key="1">
    <citation type="submission" date="2017-02" db="UniProtKB">
        <authorList>
            <consortium name="WormBaseParasite"/>
        </authorList>
    </citation>
    <scope>IDENTIFICATION</scope>
</reference>
<organism evidence="5">
    <name type="scientific">Rodentolepis nana</name>
    <name type="common">Dwarf tapeworm</name>
    <name type="synonym">Hymenolepis nana</name>
    <dbReference type="NCBI Taxonomy" id="102285"/>
    <lineage>
        <taxon>Eukaryota</taxon>
        <taxon>Metazoa</taxon>
        <taxon>Spiralia</taxon>
        <taxon>Lophotrochozoa</taxon>
        <taxon>Platyhelminthes</taxon>
        <taxon>Cestoda</taxon>
        <taxon>Eucestoda</taxon>
        <taxon>Cyclophyllidea</taxon>
        <taxon>Hymenolepididae</taxon>
        <taxon>Rodentolepis</taxon>
    </lineage>
</organism>
<dbReference type="InterPro" id="IPR050158">
    <property type="entry name" value="Ubiquitin_ubiquitin-like"/>
</dbReference>
<evidence type="ECO:0000256" key="1">
    <source>
        <dbReference type="SAM" id="MobiDB-lite"/>
    </source>
</evidence>
<dbReference type="SUPFAM" id="SSF54236">
    <property type="entry name" value="Ubiquitin-like"/>
    <property type="match status" value="1"/>
</dbReference>
<dbReference type="AlphaFoldDB" id="A0A0R3T7F8"/>
<evidence type="ECO:0000313" key="3">
    <source>
        <dbReference type="EMBL" id="VDN98853.1"/>
    </source>
</evidence>
<protein>
    <submittedName>
        <fullName evidence="5">Ubiquitin-like domain-containing protein</fullName>
    </submittedName>
</protein>
<keyword evidence="4" id="KW-1185">Reference proteome</keyword>
<dbReference type="Pfam" id="PF00240">
    <property type="entry name" value="ubiquitin"/>
    <property type="match status" value="1"/>
</dbReference>
<reference evidence="3 4" key="2">
    <citation type="submission" date="2018-11" db="EMBL/GenBank/DDBJ databases">
        <authorList>
            <consortium name="Pathogen Informatics"/>
        </authorList>
    </citation>
    <scope>NUCLEOTIDE SEQUENCE [LARGE SCALE GENOMIC DNA]</scope>
</reference>
<dbReference type="InterPro" id="IPR019954">
    <property type="entry name" value="Ubiquitin_CS"/>
</dbReference>
<dbReference type="WBParaSite" id="HNAJ_0000299601-mRNA-1">
    <property type="protein sequence ID" value="HNAJ_0000299601-mRNA-1"/>
    <property type="gene ID" value="HNAJ_0000299601"/>
</dbReference>
<accession>A0A0R3T7F8</accession>
<feature type="domain" description="Ubiquitin-like" evidence="2">
    <location>
        <begin position="1"/>
        <end position="76"/>
    </location>
</feature>
<dbReference type="PROSITE" id="PS50053">
    <property type="entry name" value="UBIQUITIN_2"/>
    <property type="match status" value="1"/>
</dbReference>
<feature type="region of interest" description="Disordered" evidence="1">
    <location>
        <begin position="81"/>
        <end position="105"/>
    </location>
</feature>
<proteinExistence type="predicted"/>
<evidence type="ECO:0000313" key="5">
    <source>
        <dbReference type="WBParaSite" id="HNAJ_0000299601-mRNA-1"/>
    </source>
</evidence>
<dbReference type="STRING" id="102285.A0A0R3T7F8"/>
<dbReference type="PANTHER" id="PTHR10666">
    <property type="entry name" value="UBIQUITIN"/>
    <property type="match status" value="1"/>
</dbReference>
<dbReference type="OrthoDB" id="428577at2759"/>
<evidence type="ECO:0000313" key="4">
    <source>
        <dbReference type="Proteomes" id="UP000278807"/>
    </source>
</evidence>
<dbReference type="PROSITE" id="PS00299">
    <property type="entry name" value="UBIQUITIN_1"/>
    <property type="match status" value="1"/>
</dbReference>
<dbReference type="Proteomes" id="UP000278807">
    <property type="component" value="Unassembled WGS sequence"/>
</dbReference>
<dbReference type="Gene3D" id="3.10.20.90">
    <property type="entry name" value="Phosphatidylinositol 3-kinase Catalytic Subunit, Chain A, domain 1"/>
    <property type="match status" value="1"/>
</dbReference>
<gene>
    <name evidence="3" type="ORF">HNAJ_LOCUS2994</name>
</gene>
<dbReference type="InterPro" id="IPR000626">
    <property type="entry name" value="Ubiquitin-like_dom"/>
</dbReference>
<sequence>MQIKIKTVTNEIIDLQIQSDDTILRVKDRIQEKMGIPKEHQRLIYSGKQLEDDRTLPDYNIQKDSTILLWMRSVSTDKKLNDRPSRLDNIVQNGKALHYPPPTAR</sequence>